<dbReference type="AlphaFoldDB" id="A0A840QFF9"/>
<evidence type="ECO:0000313" key="2">
    <source>
        <dbReference type="Proteomes" id="UP000584374"/>
    </source>
</evidence>
<comment type="caution">
    <text evidence="1">The sequence shown here is derived from an EMBL/GenBank/DDBJ whole genome shotgun (WGS) entry which is preliminary data.</text>
</comment>
<keyword evidence="2" id="KW-1185">Reference proteome</keyword>
<reference evidence="1 2" key="1">
    <citation type="submission" date="2020-08" db="EMBL/GenBank/DDBJ databases">
        <title>Sequencing the genomes of 1000 actinobacteria strains.</title>
        <authorList>
            <person name="Klenk H.-P."/>
        </authorList>
    </citation>
    <scope>NUCLEOTIDE SEQUENCE [LARGE SCALE GENOMIC DNA]</scope>
    <source>
        <strain evidence="1 2">DSM 45584</strain>
    </source>
</reference>
<evidence type="ECO:0000313" key="1">
    <source>
        <dbReference type="EMBL" id="MBB5158801.1"/>
    </source>
</evidence>
<sequence length="63" mass="6736">MSPGHGERKGHHTGLPAEGTVDYAKLAPSLARAYDTYVESGREGLADRVDKHDLAGFETAVRA</sequence>
<dbReference type="EMBL" id="JACHIW010000002">
    <property type="protein sequence ID" value="MBB5158801.1"/>
    <property type="molecule type" value="Genomic_DNA"/>
</dbReference>
<accession>A0A840QFF9</accession>
<name>A0A840QFF9_9PSEU</name>
<proteinExistence type="predicted"/>
<dbReference type="Proteomes" id="UP000584374">
    <property type="component" value="Unassembled WGS sequence"/>
</dbReference>
<gene>
    <name evidence="1" type="ORF">BJ970_006400</name>
</gene>
<protein>
    <submittedName>
        <fullName evidence="1">Uncharacterized protein</fullName>
    </submittedName>
</protein>
<organism evidence="1 2">
    <name type="scientific">Saccharopolyspora phatthalungensis</name>
    <dbReference type="NCBI Taxonomy" id="664693"/>
    <lineage>
        <taxon>Bacteria</taxon>
        <taxon>Bacillati</taxon>
        <taxon>Actinomycetota</taxon>
        <taxon>Actinomycetes</taxon>
        <taxon>Pseudonocardiales</taxon>
        <taxon>Pseudonocardiaceae</taxon>
        <taxon>Saccharopolyspora</taxon>
    </lineage>
</organism>